<feature type="compositionally biased region" description="Low complexity" evidence="1">
    <location>
        <begin position="20"/>
        <end position="35"/>
    </location>
</feature>
<feature type="compositionally biased region" description="Basic and acidic residues" evidence="1">
    <location>
        <begin position="154"/>
        <end position="168"/>
    </location>
</feature>
<proteinExistence type="predicted"/>
<dbReference type="Proteomes" id="UP001175353">
    <property type="component" value="Unassembled WGS sequence"/>
</dbReference>
<protein>
    <submittedName>
        <fullName evidence="2">Uncharacterized protein</fullName>
    </submittedName>
</protein>
<sequence>MYQSRWAPKQEEQGDKTAESRPSTSLSASAPSFSPGSPPPIVPSSDAFAQTGGAQHELFDDVVPVDESAQIRSENDLFSDDFTPVAQPVVERAAPSRGRGDSQRGRGRGRGRGKGGAPAAAPPIDSAQPAPAVQQKETQEQTSTPALDNAPTGPRKEGVTSVRGDRHATGGLKKPKLTEYELAEKMAKISIRNAELNAAHARAEADAASFAEREVQAKQQAAQRQKVERKDRQQMMGEREKNRMRKLKASEGREWDAEKRGGFSEGWEV</sequence>
<evidence type="ECO:0000313" key="2">
    <source>
        <dbReference type="EMBL" id="KAK0962054.1"/>
    </source>
</evidence>
<gene>
    <name evidence="2" type="ORF">LTR91_019640</name>
</gene>
<feature type="region of interest" description="Disordered" evidence="1">
    <location>
        <begin position="1"/>
        <end position="177"/>
    </location>
</feature>
<feature type="compositionally biased region" description="Basic and acidic residues" evidence="1">
    <location>
        <begin position="8"/>
        <end position="19"/>
    </location>
</feature>
<keyword evidence="3" id="KW-1185">Reference proteome</keyword>
<comment type="caution">
    <text evidence="2">The sequence shown here is derived from an EMBL/GenBank/DDBJ whole genome shotgun (WGS) entry which is preliminary data.</text>
</comment>
<feature type="region of interest" description="Disordered" evidence="1">
    <location>
        <begin position="215"/>
        <end position="269"/>
    </location>
</feature>
<feature type="compositionally biased region" description="Basic and acidic residues" evidence="1">
    <location>
        <begin position="248"/>
        <end position="262"/>
    </location>
</feature>
<reference evidence="2" key="1">
    <citation type="submission" date="2023-06" db="EMBL/GenBank/DDBJ databases">
        <title>Black Yeasts Isolated from many extreme environments.</title>
        <authorList>
            <person name="Coleine C."/>
            <person name="Stajich J.E."/>
            <person name="Selbmann L."/>
        </authorList>
    </citation>
    <scope>NUCLEOTIDE SEQUENCE</scope>
    <source>
        <strain evidence="2">CCFEE 5200</strain>
    </source>
</reference>
<accession>A0AAN6HF04</accession>
<evidence type="ECO:0000256" key="1">
    <source>
        <dbReference type="SAM" id="MobiDB-lite"/>
    </source>
</evidence>
<feature type="compositionally biased region" description="Basic and acidic residues" evidence="1">
    <location>
        <begin position="225"/>
        <end position="241"/>
    </location>
</feature>
<organism evidence="2 3">
    <name type="scientific">Friedmanniomyces endolithicus</name>
    <dbReference type="NCBI Taxonomy" id="329885"/>
    <lineage>
        <taxon>Eukaryota</taxon>
        <taxon>Fungi</taxon>
        <taxon>Dikarya</taxon>
        <taxon>Ascomycota</taxon>
        <taxon>Pezizomycotina</taxon>
        <taxon>Dothideomycetes</taxon>
        <taxon>Dothideomycetidae</taxon>
        <taxon>Mycosphaerellales</taxon>
        <taxon>Teratosphaeriaceae</taxon>
        <taxon>Friedmanniomyces</taxon>
    </lineage>
</organism>
<name>A0AAN6HF04_9PEZI</name>
<dbReference type="EMBL" id="JAUJLE010000301">
    <property type="protein sequence ID" value="KAK0962054.1"/>
    <property type="molecule type" value="Genomic_DNA"/>
</dbReference>
<feature type="compositionally biased region" description="Low complexity" evidence="1">
    <location>
        <begin position="117"/>
        <end position="132"/>
    </location>
</feature>
<evidence type="ECO:0000313" key="3">
    <source>
        <dbReference type="Proteomes" id="UP001175353"/>
    </source>
</evidence>
<dbReference type="AlphaFoldDB" id="A0AAN6HF04"/>